<reference evidence="2" key="1">
    <citation type="submission" date="2013-04" db="EMBL/GenBank/DDBJ databases">
        <title>The Genome Sequence of Fonticula alba ATCC 38817.</title>
        <authorList>
            <consortium name="The Broad Institute Genomics Platform"/>
            <person name="Russ C."/>
            <person name="Cuomo C."/>
            <person name="Burger G."/>
            <person name="Gray M.W."/>
            <person name="Holland P.W.H."/>
            <person name="King N."/>
            <person name="Lang F.B.F."/>
            <person name="Roger A.J."/>
            <person name="Ruiz-Trillo I."/>
            <person name="Brown M."/>
            <person name="Walker B."/>
            <person name="Young S."/>
            <person name="Zeng Q."/>
            <person name="Gargeya S."/>
            <person name="Fitzgerald M."/>
            <person name="Haas B."/>
            <person name="Abouelleil A."/>
            <person name="Allen A.W."/>
            <person name="Alvarado L."/>
            <person name="Arachchi H.M."/>
            <person name="Berlin A.M."/>
            <person name="Chapman S.B."/>
            <person name="Gainer-Dewar J."/>
            <person name="Goldberg J."/>
            <person name="Griggs A."/>
            <person name="Gujja S."/>
            <person name="Hansen M."/>
            <person name="Howarth C."/>
            <person name="Imamovic A."/>
            <person name="Ireland A."/>
            <person name="Larimer J."/>
            <person name="McCowan C."/>
            <person name="Murphy C."/>
            <person name="Pearson M."/>
            <person name="Poon T.W."/>
            <person name="Priest M."/>
            <person name="Roberts A."/>
            <person name="Saif S."/>
            <person name="Shea T."/>
            <person name="Sisk P."/>
            <person name="Sykes S."/>
            <person name="Wortman J."/>
            <person name="Nusbaum C."/>
            <person name="Birren B."/>
        </authorList>
    </citation>
    <scope>NUCLEOTIDE SEQUENCE [LARGE SCALE GENOMIC DNA]</scope>
    <source>
        <strain evidence="2">ATCC 38817</strain>
    </source>
</reference>
<evidence type="ECO:0000256" key="1">
    <source>
        <dbReference type="SAM" id="MobiDB-lite"/>
    </source>
</evidence>
<dbReference type="AlphaFoldDB" id="A0A058Z6Q0"/>
<dbReference type="Proteomes" id="UP000030693">
    <property type="component" value="Unassembled WGS sequence"/>
</dbReference>
<dbReference type="GeneID" id="20528743"/>
<name>A0A058Z6Q0_FONAL</name>
<gene>
    <name evidence="2" type="ORF">H696_04018</name>
</gene>
<proteinExistence type="predicted"/>
<evidence type="ECO:0000313" key="3">
    <source>
        <dbReference type="Proteomes" id="UP000030693"/>
    </source>
</evidence>
<dbReference type="EMBL" id="KB932206">
    <property type="protein sequence ID" value="KCV69598.1"/>
    <property type="molecule type" value="Genomic_DNA"/>
</dbReference>
<evidence type="ECO:0000313" key="2">
    <source>
        <dbReference type="EMBL" id="KCV69598.1"/>
    </source>
</evidence>
<organism evidence="2">
    <name type="scientific">Fonticula alba</name>
    <name type="common">Slime mold</name>
    <dbReference type="NCBI Taxonomy" id="691883"/>
    <lineage>
        <taxon>Eukaryota</taxon>
        <taxon>Rotosphaerida</taxon>
        <taxon>Fonticulaceae</taxon>
        <taxon>Fonticula</taxon>
    </lineage>
</organism>
<sequence>MATRRPSAPHDRALTMTAPLHRTPQPLVFQPFLDQILPKVHLIASNGLQLEPGALNRLDRYLFLVLVYILSGLEASGATPGPAGGAPAVVPPAGHASVPHSRTGSAGTIGATSSTVPAASPAPTGPEMAPYGLAHVEFQDHHP</sequence>
<protein>
    <submittedName>
        <fullName evidence="2">Uncharacterized protein</fullName>
    </submittedName>
</protein>
<keyword evidence="3" id="KW-1185">Reference proteome</keyword>
<feature type="region of interest" description="Disordered" evidence="1">
    <location>
        <begin position="78"/>
        <end position="130"/>
    </location>
</feature>
<feature type="compositionally biased region" description="Low complexity" evidence="1">
    <location>
        <begin position="111"/>
        <end position="122"/>
    </location>
</feature>
<feature type="compositionally biased region" description="Low complexity" evidence="1">
    <location>
        <begin position="78"/>
        <end position="100"/>
    </location>
</feature>
<dbReference type="RefSeq" id="XP_009496163.1">
    <property type="nucleotide sequence ID" value="XM_009497888.1"/>
</dbReference>
<accession>A0A058Z6Q0</accession>